<gene>
    <name evidence="4" type="ORF">ABIF63_000277</name>
</gene>
<evidence type="ECO:0000256" key="2">
    <source>
        <dbReference type="ARBA" id="ARBA00022598"/>
    </source>
</evidence>
<dbReference type="GO" id="GO:0016874">
    <property type="term" value="F:ligase activity"/>
    <property type="evidence" value="ECO:0007669"/>
    <property type="project" value="UniProtKB-KW"/>
</dbReference>
<organism evidence="4 5">
    <name type="scientific">Bradyrhizobium japonicum</name>
    <dbReference type="NCBI Taxonomy" id="375"/>
    <lineage>
        <taxon>Bacteria</taxon>
        <taxon>Pseudomonadati</taxon>
        <taxon>Pseudomonadota</taxon>
        <taxon>Alphaproteobacteria</taxon>
        <taxon>Hyphomicrobiales</taxon>
        <taxon>Nitrobacteraceae</taxon>
        <taxon>Bradyrhizobium</taxon>
    </lineage>
</organism>
<evidence type="ECO:0000313" key="5">
    <source>
        <dbReference type="Proteomes" id="UP001549291"/>
    </source>
</evidence>
<name>A0ABV2RGW4_BRAJP</name>
<dbReference type="PANTHER" id="PTHR45674">
    <property type="entry name" value="DNA LIGASE 1/3 FAMILY MEMBER"/>
    <property type="match status" value="1"/>
</dbReference>
<dbReference type="SUPFAM" id="SSF56091">
    <property type="entry name" value="DNA ligase/mRNA capping enzyme, catalytic domain"/>
    <property type="match status" value="1"/>
</dbReference>
<dbReference type="Pfam" id="PF01068">
    <property type="entry name" value="DNA_ligase_A_M"/>
    <property type="match status" value="1"/>
</dbReference>
<proteinExistence type="inferred from homology"/>
<dbReference type="Gene3D" id="3.30.470.30">
    <property type="entry name" value="DNA ligase/mRNA capping enzyme"/>
    <property type="match status" value="1"/>
</dbReference>
<evidence type="ECO:0000313" key="4">
    <source>
        <dbReference type="EMBL" id="MET4716174.1"/>
    </source>
</evidence>
<dbReference type="Proteomes" id="UP001549291">
    <property type="component" value="Unassembled WGS sequence"/>
</dbReference>
<comment type="similarity">
    <text evidence="1">Belongs to the ATP-dependent DNA ligase family.</text>
</comment>
<evidence type="ECO:0000256" key="1">
    <source>
        <dbReference type="ARBA" id="ARBA00007572"/>
    </source>
</evidence>
<dbReference type="RefSeq" id="WP_354269905.1">
    <property type="nucleotide sequence ID" value="NZ_JBEPTQ010000001.1"/>
</dbReference>
<dbReference type="PANTHER" id="PTHR45674:SF4">
    <property type="entry name" value="DNA LIGASE 1"/>
    <property type="match status" value="1"/>
</dbReference>
<sequence>MTTMASPGFIEPCQPPKVARPPTGPLWIHEIKHDGYRMIVVRRDGQRIRCFTRGGHDWADRFPAIVDAARRLKTASCLINEEAVIISDDGEPDFHALGSKRRGSDAVLFAFDLLELHSDDLHDLPLIERSRRLIGKARSRASASTNT</sequence>
<dbReference type="InterPro" id="IPR050191">
    <property type="entry name" value="ATP-dep_DNA_ligase"/>
</dbReference>
<keyword evidence="2 4" id="KW-0436">Ligase</keyword>
<accession>A0ABV2RGW4</accession>
<dbReference type="InterPro" id="IPR012310">
    <property type="entry name" value="DNA_ligase_ATP-dep_cent"/>
</dbReference>
<evidence type="ECO:0000259" key="3">
    <source>
        <dbReference type="Pfam" id="PF01068"/>
    </source>
</evidence>
<protein>
    <submittedName>
        <fullName evidence="4">ATP-dependent DNA ligase</fullName>
    </submittedName>
</protein>
<dbReference type="EMBL" id="JBEPTQ010000001">
    <property type="protein sequence ID" value="MET4716174.1"/>
    <property type="molecule type" value="Genomic_DNA"/>
</dbReference>
<comment type="caution">
    <text evidence="4">The sequence shown here is derived from an EMBL/GenBank/DDBJ whole genome shotgun (WGS) entry which is preliminary data.</text>
</comment>
<feature type="domain" description="ATP-dependent DNA ligase family profile" evidence="3">
    <location>
        <begin position="26"/>
        <end position="133"/>
    </location>
</feature>
<keyword evidence="5" id="KW-1185">Reference proteome</keyword>
<reference evidence="4 5" key="1">
    <citation type="submission" date="2024-06" db="EMBL/GenBank/DDBJ databases">
        <title>Genomic Encyclopedia of Type Strains, Phase V (KMG-V): Genome sequencing to study the core and pangenomes of soil and plant-associated prokaryotes.</title>
        <authorList>
            <person name="Whitman W."/>
        </authorList>
    </citation>
    <scope>NUCLEOTIDE SEQUENCE [LARGE SCALE GENOMIC DNA]</scope>
    <source>
        <strain evidence="4 5">USDA 160</strain>
    </source>
</reference>